<dbReference type="EMBL" id="LBTF01000047">
    <property type="protein sequence ID" value="KKQ34478.1"/>
    <property type="molecule type" value="Genomic_DNA"/>
</dbReference>
<dbReference type="Proteomes" id="UP000033876">
    <property type="component" value="Unassembled WGS sequence"/>
</dbReference>
<protein>
    <recommendedName>
        <fullName evidence="2">DUF5667 domain-containing protein</fullName>
    </recommendedName>
</protein>
<dbReference type="AlphaFoldDB" id="A0A0G0GTU6"/>
<dbReference type="Pfam" id="PF18915">
    <property type="entry name" value="DUF5667"/>
    <property type="match status" value="1"/>
</dbReference>
<evidence type="ECO:0000313" key="4">
    <source>
        <dbReference type="Proteomes" id="UP000033876"/>
    </source>
</evidence>
<evidence type="ECO:0000313" key="3">
    <source>
        <dbReference type="EMBL" id="KKQ34478.1"/>
    </source>
</evidence>
<evidence type="ECO:0000259" key="2">
    <source>
        <dbReference type="Pfam" id="PF18915"/>
    </source>
</evidence>
<accession>A0A0G0GTU6</accession>
<comment type="caution">
    <text evidence="3">The sequence shown here is derived from an EMBL/GenBank/DDBJ whole genome shotgun (WGS) entry which is preliminary data.</text>
</comment>
<gene>
    <name evidence="3" type="ORF">US50_C0047G0005</name>
</gene>
<keyword evidence="1" id="KW-0732">Signal</keyword>
<name>A0A0G0GTU6_9BACT</name>
<feature type="signal peptide" evidence="1">
    <location>
        <begin position="1"/>
        <end position="25"/>
    </location>
</feature>
<sequence>MKPKIVYLLLSFFVLSLLPPSSVYADYVLPYPGYMPGNKLYKVSRLFDKFGSYWHWGAIASFKYYLALSDKYLVEAKTLFEYKQYLLAVDALQRSNEHFQRLPQLLTRVTEEEKDARKLTARTTEAAVAHIQVLEKLKNELPAEFTWSPEKQNATTLKLEQLLDEAMSLRKL</sequence>
<evidence type="ECO:0000256" key="1">
    <source>
        <dbReference type="SAM" id="SignalP"/>
    </source>
</evidence>
<reference evidence="3 4" key="1">
    <citation type="journal article" date="2015" name="Nature">
        <title>rRNA introns, odd ribosomes, and small enigmatic genomes across a large radiation of phyla.</title>
        <authorList>
            <person name="Brown C.T."/>
            <person name="Hug L.A."/>
            <person name="Thomas B.C."/>
            <person name="Sharon I."/>
            <person name="Castelle C.J."/>
            <person name="Singh A."/>
            <person name="Wilkins M.J."/>
            <person name="Williams K.H."/>
            <person name="Banfield J.F."/>
        </authorList>
    </citation>
    <scope>NUCLEOTIDE SEQUENCE [LARGE SCALE GENOMIC DNA]</scope>
</reference>
<dbReference type="InterPro" id="IPR043725">
    <property type="entry name" value="DUF5667"/>
</dbReference>
<feature type="domain" description="DUF5667" evidence="2">
    <location>
        <begin position="34"/>
        <end position="143"/>
    </location>
</feature>
<organism evidence="3 4">
    <name type="scientific">Candidatus Nomurabacteria bacterium GW2011_GWB1_37_5</name>
    <dbReference type="NCBI Taxonomy" id="1618742"/>
    <lineage>
        <taxon>Bacteria</taxon>
        <taxon>Candidatus Nomuraibacteriota</taxon>
    </lineage>
</organism>
<proteinExistence type="predicted"/>
<feature type="chain" id="PRO_5002532345" description="DUF5667 domain-containing protein" evidence="1">
    <location>
        <begin position="26"/>
        <end position="172"/>
    </location>
</feature>